<keyword evidence="10 13" id="KW-0067">ATP-binding</keyword>
<comment type="caution">
    <text evidence="14">The sequence shown here is derived from an EMBL/GenBank/DDBJ whole genome shotgun (WGS) entry which is preliminary data.</text>
</comment>
<keyword evidence="9 13" id="KW-0418">Kinase</keyword>
<evidence type="ECO:0000256" key="9">
    <source>
        <dbReference type="ARBA" id="ARBA00022777"/>
    </source>
</evidence>
<evidence type="ECO:0000256" key="2">
    <source>
        <dbReference type="ARBA" id="ARBA00004870"/>
    </source>
</evidence>
<evidence type="ECO:0000256" key="5">
    <source>
        <dbReference type="ARBA" id="ARBA00022516"/>
    </source>
</evidence>
<evidence type="ECO:0000256" key="13">
    <source>
        <dbReference type="HAMAP-Rule" id="MF_00409"/>
    </source>
</evidence>
<sequence length="325" mass="36184">MDFWYRSKLPWFAFLLQPWVVLVNRITRQRRKNRRLEGYRAPVLVVGNITVGGTGKTPMIQYLVQLCKKHSIKVGVVSRGYGGKCDQYPLTVSKAVPASVCGDEPKLLSESLNIPVVVSPNRHEAVQRLLSEFEVDLVISDDGLQHYNMARDIELVMLDGIRGLGNGHLLPLGPLREQSSRLSKVDFIVSKGVCDLPIQIDAHAIPTLGPPKNSVGEELSFQRPIRLVTAIGNGDSFLTSVQQLGYEVSSSVFLTDHAVIPEKELKANTPVVITEKDAVKLNIADYPHVYVAPLLFTLPHSFDEQLLALVRDKVDEKSRHHSRSL</sequence>
<keyword evidence="5 13" id="KW-0444">Lipid biosynthesis</keyword>
<evidence type="ECO:0000256" key="8">
    <source>
        <dbReference type="ARBA" id="ARBA00022741"/>
    </source>
</evidence>
<evidence type="ECO:0000256" key="10">
    <source>
        <dbReference type="ARBA" id="ARBA00022840"/>
    </source>
</evidence>
<evidence type="ECO:0000256" key="1">
    <source>
        <dbReference type="ARBA" id="ARBA00002274"/>
    </source>
</evidence>
<proteinExistence type="inferred from homology"/>
<dbReference type="InterPro" id="IPR003758">
    <property type="entry name" value="LpxK"/>
</dbReference>
<evidence type="ECO:0000313" key="15">
    <source>
        <dbReference type="Proteomes" id="UP001595710"/>
    </source>
</evidence>
<accession>A0ABV7WXJ4</accession>
<dbReference type="RefSeq" id="WP_290281965.1">
    <property type="nucleotide sequence ID" value="NZ_JAUFQI010000001.1"/>
</dbReference>
<dbReference type="NCBIfam" id="TIGR00682">
    <property type="entry name" value="lpxK"/>
    <property type="match status" value="1"/>
</dbReference>
<organism evidence="14 15">
    <name type="scientific">Reinekea marina</name>
    <dbReference type="NCBI Taxonomy" id="1310421"/>
    <lineage>
        <taxon>Bacteria</taxon>
        <taxon>Pseudomonadati</taxon>
        <taxon>Pseudomonadota</taxon>
        <taxon>Gammaproteobacteria</taxon>
        <taxon>Oceanospirillales</taxon>
        <taxon>Saccharospirillaceae</taxon>
        <taxon>Reinekea</taxon>
    </lineage>
</organism>
<keyword evidence="11 13" id="KW-0443">Lipid metabolism</keyword>
<comment type="function">
    <text evidence="1 13">Transfers the gamma-phosphate of ATP to the 4'-position of a tetraacyldisaccharide 1-phosphate intermediate (termed DS-1-P) to form tetraacyldisaccharide 1,4'-bis-phosphate (lipid IVA).</text>
</comment>
<dbReference type="GO" id="GO:0009029">
    <property type="term" value="F:lipid-A 4'-kinase activity"/>
    <property type="evidence" value="ECO:0007669"/>
    <property type="project" value="UniProtKB-EC"/>
</dbReference>
<dbReference type="PANTHER" id="PTHR42724:SF1">
    <property type="entry name" value="TETRAACYLDISACCHARIDE 4'-KINASE, MITOCHONDRIAL-RELATED"/>
    <property type="match status" value="1"/>
</dbReference>
<feature type="binding site" evidence="13">
    <location>
        <begin position="50"/>
        <end position="57"/>
    </location>
    <ligand>
        <name>ATP</name>
        <dbReference type="ChEBI" id="CHEBI:30616"/>
    </ligand>
</feature>
<comment type="similarity">
    <text evidence="13">Belongs to the LpxK family.</text>
</comment>
<name>A0ABV7WXJ4_9GAMM</name>
<gene>
    <name evidence="13 14" type="primary">lpxK</name>
    <name evidence="14" type="ORF">ACFOND_13200</name>
</gene>
<evidence type="ECO:0000256" key="4">
    <source>
        <dbReference type="ARBA" id="ARBA00016436"/>
    </source>
</evidence>
<keyword evidence="7 13" id="KW-0808">Transferase</keyword>
<dbReference type="PANTHER" id="PTHR42724">
    <property type="entry name" value="TETRAACYLDISACCHARIDE 4'-KINASE"/>
    <property type="match status" value="1"/>
</dbReference>
<keyword evidence="6 13" id="KW-0441">Lipid A biosynthesis</keyword>
<dbReference type="EC" id="2.7.1.130" evidence="3 13"/>
<dbReference type="InterPro" id="IPR027417">
    <property type="entry name" value="P-loop_NTPase"/>
</dbReference>
<dbReference type="Proteomes" id="UP001595710">
    <property type="component" value="Unassembled WGS sequence"/>
</dbReference>
<evidence type="ECO:0000256" key="12">
    <source>
        <dbReference type="ARBA" id="ARBA00029757"/>
    </source>
</evidence>
<evidence type="ECO:0000256" key="11">
    <source>
        <dbReference type="ARBA" id="ARBA00023098"/>
    </source>
</evidence>
<keyword evidence="8 13" id="KW-0547">Nucleotide-binding</keyword>
<dbReference type="Pfam" id="PF02606">
    <property type="entry name" value="LpxK"/>
    <property type="match status" value="1"/>
</dbReference>
<evidence type="ECO:0000256" key="6">
    <source>
        <dbReference type="ARBA" id="ARBA00022556"/>
    </source>
</evidence>
<evidence type="ECO:0000256" key="3">
    <source>
        <dbReference type="ARBA" id="ARBA00012071"/>
    </source>
</evidence>
<reference evidence="15" key="1">
    <citation type="journal article" date="2019" name="Int. J. Syst. Evol. Microbiol.">
        <title>The Global Catalogue of Microorganisms (GCM) 10K type strain sequencing project: providing services to taxonomists for standard genome sequencing and annotation.</title>
        <authorList>
            <consortium name="The Broad Institute Genomics Platform"/>
            <consortium name="The Broad Institute Genome Sequencing Center for Infectious Disease"/>
            <person name="Wu L."/>
            <person name="Ma J."/>
        </authorList>
    </citation>
    <scope>NUCLEOTIDE SEQUENCE [LARGE SCALE GENOMIC DNA]</scope>
    <source>
        <strain evidence="15">CECT 8288</strain>
    </source>
</reference>
<keyword evidence="15" id="KW-1185">Reference proteome</keyword>
<dbReference type="SUPFAM" id="SSF52540">
    <property type="entry name" value="P-loop containing nucleoside triphosphate hydrolases"/>
    <property type="match status" value="1"/>
</dbReference>
<dbReference type="HAMAP" id="MF_00409">
    <property type="entry name" value="LpxK"/>
    <property type="match status" value="1"/>
</dbReference>
<evidence type="ECO:0000313" key="14">
    <source>
        <dbReference type="EMBL" id="MFC3702595.1"/>
    </source>
</evidence>
<evidence type="ECO:0000256" key="7">
    <source>
        <dbReference type="ARBA" id="ARBA00022679"/>
    </source>
</evidence>
<comment type="pathway">
    <text evidence="2 13">Glycolipid biosynthesis; lipid IV(A) biosynthesis; lipid IV(A) from (3R)-3-hydroxytetradecanoyl-[acyl-carrier-protein] and UDP-N-acetyl-alpha-D-glucosamine: step 6/6.</text>
</comment>
<protein>
    <recommendedName>
        <fullName evidence="4 13">Tetraacyldisaccharide 4'-kinase</fullName>
        <ecNumber evidence="3 13">2.7.1.130</ecNumber>
    </recommendedName>
    <alternativeName>
        <fullName evidence="12 13">Lipid A 4'-kinase</fullName>
    </alternativeName>
</protein>
<comment type="catalytic activity">
    <reaction evidence="13">
        <text>a lipid A disaccharide + ATP = a lipid IVA + ADP + H(+)</text>
        <dbReference type="Rhea" id="RHEA:67840"/>
        <dbReference type="ChEBI" id="CHEBI:15378"/>
        <dbReference type="ChEBI" id="CHEBI:30616"/>
        <dbReference type="ChEBI" id="CHEBI:176343"/>
        <dbReference type="ChEBI" id="CHEBI:176425"/>
        <dbReference type="ChEBI" id="CHEBI:456216"/>
        <dbReference type="EC" id="2.7.1.130"/>
    </reaction>
</comment>
<dbReference type="EMBL" id="JBHRYN010000013">
    <property type="protein sequence ID" value="MFC3702595.1"/>
    <property type="molecule type" value="Genomic_DNA"/>
</dbReference>